<organism evidence="1 2">
    <name type="scientific">Agrobacterium tumefaciens</name>
    <dbReference type="NCBI Taxonomy" id="358"/>
    <lineage>
        <taxon>Bacteria</taxon>
        <taxon>Pseudomonadati</taxon>
        <taxon>Pseudomonadota</taxon>
        <taxon>Alphaproteobacteria</taxon>
        <taxon>Hyphomicrobiales</taxon>
        <taxon>Rhizobiaceae</taxon>
        <taxon>Rhizobium/Agrobacterium group</taxon>
        <taxon>Agrobacterium</taxon>
        <taxon>Agrobacterium tumefaciens complex</taxon>
    </lineage>
</organism>
<protein>
    <submittedName>
        <fullName evidence="1">Uncharacterized protein</fullName>
    </submittedName>
</protein>
<name>A0A2L2LC73_AGRTU</name>
<dbReference type="Proteomes" id="UP000237717">
    <property type="component" value="Chromosome I"/>
</dbReference>
<reference evidence="1 2" key="1">
    <citation type="submission" date="2018-02" db="EMBL/GenBank/DDBJ databases">
        <title>Complete genome sequence of Agrobacterium tumefaciens 1D1609.</title>
        <authorList>
            <person name="Cho S.-T."/>
            <person name="Haryono M."/>
            <person name="Chang H.-H."/>
            <person name="Santos M.N."/>
            <person name="Lai E.-M."/>
            <person name="Kuo C.-H."/>
        </authorList>
    </citation>
    <scope>NUCLEOTIDE SEQUENCE [LARGE SCALE GENOMIC DNA]</scope>
    <source>
        <strain evidence="1 2">1D1609</strain>
    </source>
</reference>
<gene>
    <name evidence="1" type="ORF">At1D1609_17740</name>
</gene>
<evidence type="ECO:0000313" key="1">
    <source>
        <dbReference type="EMBL" id="AVH41828.1"/>
    </source>
</evidence>
<dbReference type="AlphaFoldDB" id="A0A2L2LC73"/>
<sequence>MDDKQFRELRTLILDQSVKIEALTMEVRALRAAVETTEFVYLGPDDMDAMPIDVPEDVKKFLPD</sequence>
<accession>A0A2L2LC73</accession>
<dbReference type="EMBL" id="CP026924">
    <property type="protein sequence ID" value="AVH41828.1"/>
    <property type="molecule type" value="Genomic_DNA"/>
</dbReference>
<dbReference type="RefSeq" id="WP_104679442.1">
    <property type="nucleotide sequence ID" value="NZ_CP026924.1"/>
</dbReference>
<proteinExistence type="predicted"/>
<evidence type="ECO:0000313" key="2">
    <source>
        <dbReference type="Proteomes" id="UP000237717"/>
    </source>
</evidence>